<feature type="domain" description="DUF1707" evidence="2">
    <location>
        <begin position="8"/>
        <end position="60"/>
    </location>
</feature>
<feature type="transmembrane region" description="Helical" evidence="1">
    <location>
        <begin position="81"/>
        <end position="108"/>
    </location>
</feature>
<reference evidence="3 4" key="1">
    <citation type="submission" date="2019-06" db="EMBL/GenBank/DDBJ databases">
        <title>Sequencing the genomes of 1000 actinobacteria strains.</title>
        <authorList>
            <person name="Klenk H.-P."/>
        </authorList>
    </citation>
    <scope>NUCLEOTIDE SEQUENCE [LARGE SCALE GENOMIC DNA]</scope>
    <source>
        <strain evidence="3 4">DSM 45015</strain>
    </source>
</reference>
<keyword evidence="1" id="KW-0472">Membrane</keyword>
<gene>
    <name evidence="3" type="ORF">FHX37_3017</name>
</gene>
<evidence type="ECO:0000313" key="4">
    <source>
        <dbReference type="Proteomes" id="UP000317422"/>
    </source>
</evidence>
<evidence type="ECO:0000259" key="2">
    <source>
        <dbReference type="Pfam" id="PF08044"/>
    </source>
</evidence>
<comment type="caution">
    <text evidence="3">The sequence shown here is derived from an EMBL/GenBank/DDBJ whole genome shotgun (WGS) entry which is preliminary data.</text>
</comment>
<keyword evidence="1" id="KW-1133">Transmembrane helix</keyword>
<name>A0A543NMH0_9ACTN</name>
<evidence type="ECO:0000256" key="1">
    <source>
        <dbReference type="SAM" id="Phobius"/>
    </source>
</evidence>
<dbReference type="RefSeq" id="WP_342777616.1">
    <property type="nucleotide sequence ID" value="NZ_VFQC01000001.1"/>
</dbReference>
<sequence length="150" mass="16316">MADSTAQMRASDAERDRVAQLLREHADRGRLADGELSDRLAEAEGARTRGQLFSLTADLPERDLAEFVEERAVDRERRGGLALLGHPALVLPWVLWGGVNAVCLAVWLTALLAGGSGYPWFLWVLVPWGAVMLFVTLGVGAIGLLRGRRG</sequence>
<dbReference type="Pfam" id="PF08044">
    <property type="entry name" value="DUF1707"/>
    <property type="match status" value="1"/>
</dbReference>
<keyword evidence="4" id="KW-1185">Reference proteome</keyword>
<feature type="transmembrane region" description="Helical" evidence="1">
    <location>
        <begin position="120"/>
        <end position="145"/>
    </location>
</feature>
<evidence type="ECO:0000313" key="3">
    <source>
        <dbReference type="EMBL" id="TQN33023.1"/>
    </source>
</evidence>
<dbReference type="EMBL" id="VFQC01000001">
    <property type="protein sequence ID" value="TQN33023.1"/>
    <property type="molecule type" value="Genomic_DNA"/>
</dbReference>
<dbReference type="InterPro" id="IPR012551">
    <property type="entry name" value="DUF1707_SHOCT-like"/>
</dbReference>
<proteinExistence type="predicted"/>
<organism evidence="3 4">
    <name type="scientific">Haloactinospora alba</name>
    <dbReference type="NCBI Taxonomy" id="405555"/>
    <lineage>
        <taxon>Bacteria</taxon>
        <taxon>Bacillati</taxon>
        <taxon>Actinomycetota</taxon>
        <taxon>Actinomycetes</taxon>
        <taxon>Streptosporangiales</taxon>
        <taxon>Nocardiopsidaceae</taxon>
        <taxon>Haloactinospora</taxon>
    </lineage>
</organism>
<protein>
    <submittedName>
        <fullName evidence="3">Uncharacterized protein DUF1707</fullName>
    </submittedName>
</protein>
<dbReference type="Proteomes" id="UP000317422">
    <property type="component" value="Unassembled WGS sequence"/>
</dbReference>
<keyword evidence="1" id="KW-0812">Transmembrane</keyword>
<dbReference type="AlphaFoldDB" id="A0A543NMH0"/>
<accession>A0A543NMH0</accession>